<organism evidence="2 3">
    <name type="scientific">Forsythia ovata</name>
    <dbReference type="NCBI Taxonomy" id="205694"/>
    <lineage>
        <taxon>Eukaryota</taxon>
        <taxon>Viridiplantae</taxon>
        <taxon>Streptophyta</taxon>
        <taxon>Embryophyta</taxon>
        <taxon>Tracheophyta</taxon>
        <taxon>Spermatophyta</taxon>
        <taxon>Magnoliopsida</taxon>
        <taxon>eudicotyledons</taxon>
        <taxon>Gunneridae</taxon>
        <taxon>Pentapetalae</taxon>
        <taxon>asterids</taxon>
        <taxon>lamiids</taxon>
        <taxon>Lamiales</taxon>
        <taxon>Oleaceae</taxon>
        <taxon>Forsythieae</taxon>
        <taxon>Forsythia</taxon>
    </lineage>
</organism>
<evidence type="ECO:0000256" key="1">
    <source>
        <dbReference type="SAM" id="Phobius"/>
    </source>
</evidence>
<reference evidence="3" key="1">
    <citation type="submission" date="2024-07" db="EMBL/GenBank/DDBJ databases">
        <title>Two chromosome-level genome assemblies of Korean endemic species Abeliophyllum distichum and Forsythia ovata (Oleaceae).</title>
        <authorList>
            <person name="Jang H."/>
        </authorList>
    </citation>
    <scope>NUCLEOTIDE SEQUENCE [LARGE SCALE GENOMIC DNA]</scope>
</reference>
<dbReference type="EMBL" id="JBFOLJ010000004">
    <property type="protein sequence ID" value="KAL2545193.1"/>
    <property type="molecule type" value="Genomic_DNA"/>
</dbReference>
<keyword evidence="1" id="KW-0812">Transmembrane</keyword>
<keyword evidence="1" id="KW-1133">Transmembrane helix</keyword>
<accession>A0ABD1W8U6</accession>
<dbReference type="Proteomes" id="UP001604277">
    <property type="component" value="Unassembled WGS sequence"/>
</dbReference>
<keyword evidence="1" id="KW-0472">Membrane</keyword>
<gene>
    <name evidence="2" type="ORF">Fot_14426</name>
</gene>
<sequence>MPPIKGWLLDKQFPASLKSCLPAHIALTIGSTCIVLRTVMIYRHWQNKEPKRRIVPLPKKVEAETVHGETPSGKQALKKYVTQEGMRTVTLLNNGKTTFNALKTNFSNLNMTLRILQKCCTIRTTKTEFKSPNSIA</sequence>
<comment type="caution">
    <text evidence="2">The sequence shown here is derived from an EMBL/GenBank/DDBJ whole genome shotgun (WGS) entry which is preliminary data.</text>
</comment>
<evidence type="ECO:0000313" key="2">
    <source>
        <dbReference type="EMBL" id="KAL2545193.1"/>
    </source>
</evidence>
<protein>
    <submittedName>
        <fullName evidence="2">Uncharacterized protein</fullName>
    </submittedName>
</protein>
<dbReference type="AlphaFoldDB" id="A0ABD1W8U6"/>
<name>A0ABD1W8U6_9LAMI</name>
<evidence type="ECO:0000313" key="3">
    <source>
        <dbReference type="Proteomes" id="UP001604277"/>
    </source>
</evidence>
<keyword evidence="3" id="KW-1185">Reference proteome</keyword>
<proteinExistence type="predicted"/>
<feature type="transmembrane region" description="Helical" evidence="1">
    <location>
        <begin position="23"/>
        <end position="42"/>
    </location>
</feature>